<organism evidence="4 5">
    <name type="scientific">Spongiactinospora rosea</name>
    <dbReference type="NCBI Taxonomy" id="2248750"/>
    <lineage>
        <taxon>Bacteria</taxon>
        <taxon>Bacillati</taxon>
        <taxon>Actinomycetota</taxon>
        <taxon>Actinomycetes</taxon>
        <taxon>Streptosporangiales</taxon>
        <taxon>Streptosporangiaceae</taxon>
        <taxon>Spongiactinospora</taxon>
    </lineage>
</organism>
<evidence type="ECO:0000256" key="2">
    <source>
        <dbReference type="PROSITE-ProRule" id="PRU00335"/>
    </source>
</evidence>
<dbReference type="InterPro" id="IPR001647">
    <property type="entry name" value="HTH_TetR"/>
</dbReference>
<dbReference type="AlphaFoldDB" id="A0A366LZ11"/>
<gene>
    <name evidence="4" type="ORF">DP939_14715</name>
</gene>
<dbReference type="Gene3D" id="1.10.357.10">
    <property type="entry name" value="Tetracycline Repressor, domain 2"/>
    <property type="match status" value="1"/>
</dbReference>
<proteinExistence type="predicted"/>
<evidence type="ECO:0000313" key="5">
    <source>
        <dbReference type="Proteomes" id="UP000253303"/>
    </source>
</evidence>
<dbReference type="EMBL" id="QMEY01000005">
    <property type="protein sequence ID" value="RBQ19196.1"/>
    <property type="molecule type" value="Genomic_DNA"/>
</dbReference>
<evidence type="ECO:0000259" key="3">
    <source>
        <dbReference type="PROSITE" id="PS50977"/>
    </source>
</evidence>
<dbReference type="SUPFAM" id="SSF46689">
    <property type="entry name" value="Homeodomain-like"/>
    <property type="match status" value="1"/>
</dbReference>
<dbReference type="InterPro" id="IPR009057">
    <property type="entry name" value="Homeodomain-like_sf"/>
</dbReference>
<reference evidence="4 5" key="1">
    <citation type="submission" date="2018-06" db="EMBL/GenBank/DDBJ databases">
        <title>Sphaerisporangium craniellae sp. nov., isolated from a marine sponge in the South China Sea.</title>
        <authorList>
            <person name="Li L."/>
        </authorList>
    </citation>
    <scope>NUCLEOTIDE SEQUENCE [LARGE SCALE GENOMIC DNA]</scope>
    <source>
        <strain evidence="4 5">LHW63015</strain>
    </source>
</reference>
<dbReference type="PRINTS" id="PR00455">
    <property type="entry name" value="HTHTETR"/>
</dbReference>
<dbReference type="PROSITE" id="PS50977">
    <property type="entry name" value="HTH_TETR_2"/>
    <property type="match status" value="1"/>
</dbReference>
<dbReference type="GO" id="GO:0003700">
    <property type="term" value="F:DNA-binding transcription factor activity"/>
    <property type="evidence" value="ECO:0007669"/>
    <property type="project" value="TreeGrafter"/>
</dbReference>
<dbReference type="Proteomes" id="UP000253303">
    <property type="component" value="Unassembled WGS sequence"/>
</dbReference>
<feature type="domain" description="HTH tetR-type" evidence="3">
    <location>
        <begin position="7"/>
        <end position="67"/>
    </location>
</feature>
<evidence type="ECO:0000313" key="4">
    <source>
        <dbReference type="EMBL" id="RBQ19196.1"/>
    </source>
</evidence>
<protein>
    <submittedName>
        <fullName evidence="4">TetR/AcrR family transcriptional regulator</fullName>
    </submittedName>
</protein>
<keyword evidence="5" id="KW-1185">Reference proteome</keyword>
<sequence>MARQPSASVRERILDAATDLFDRYGVHAVGMQRIIDAAGCGKQLLYREFGSKDELVTAYLHRCEGSWERSFAAAVEVGERPEEQLVELVRVVGRSVPGPRGCPIRNTYAEFPEEGHPVHRTALEHFSAVRGQICELARRTSAADPQRLADRILLIINGLFTSGSTLSTDENARLAVELVQDVIAVETATTRTSSAV</sequence>
<comment type="caution">
    <text evidence="4">The sequence shown here is derived from an EMBL/GenBank/DDBJ whole genome shotgun (WGS) entry which is preliminary data.</text>
</comment>
<keyword evidence="1 2" id="KW-0238">DNA-binding</keyword>
<dbReference type="PANTHER" id="PTHR30055:SF200">
    <property type="entry name" value="HTH-TYPE TRANSCRIPTIONAL REPRESSOR BDCR"/>
    <property type="match status" value="1"/>
</dbReference>
<feature type="DNA-binding region" description="H-T-H motif" evidence="2">
    <location>
        <begin position="30"/>
        <end position="49"/>
    </location>
</feature>
<dbReference type="SUPFAM" id="SSF48498">
    <property type="entry name" value="Tetracyclin repressor-like, C-terminal domain"/>
    <property type="match status" value="1"/>
</dbReference>
<name>A0A366LZ11_9ACTN</name>
<dbReference type="InterPro" id="IPR050109">
    <property type="entry name" value="HTH-type_TetR-like_transc_reg"/>
</dbReference>
<dbReference type="Pfam" id="PF00440">
    <property type="entry name" value="TetR_N"/>
    <property type="match status" value="1"/>
</dbReference>
<dbReference type="GO" id="GO:0000976">
    <property type="term" value="F:transcription cis-regulatory region binding"/>
    <property type="evidence" value="ECO:0007669"/>
    <property type="project" value="TreeGrafter"/>
</dbReference>
<dbReference type="PANTHER" id="PTHR30055">
    <property type="entry name" value="HTH-TYPE TRANSCRIPTIONAL REGULATOR RUTR"/>
    <property type="match status" value="1"/>
</dbReference>
<accession>A0A366LZ11</accession>
<evidence type="ECO:0000256" key="1">
    <source>
        <dbReference type="ARBA" id="ARBA00023125"/>
    </source>
</evidence>
<dbReference type="InterPro" id="IPR036271">
    <property type="entry name" value="Tet_transcr_reg_TetR-rel_C_sf"/>
</dbReference>